<evidence type="ECO:0000313" key="9">
    <source>
        <dbReference type="Proteomes" id="UP001529510"/>
    </source>
</evidence>
<dbReference type="PANTHER" id="PTHR11566:SF39">
    <property type="entry name" value="DYNAMIN-1-LIKE PROTEIN"/>
    <property type="match status" value="1"/>
</dbReference>
<keyword evidence="3" id="KW-0963">Cytoplasm</keyword>
<organism evidence="8 9">
    <name type="scientific">Cirrhinus mrigala</name>
    <name type="common">Mrigala</name>
    <dbReference type="NCBI Taxonomy" id="683832"/>
    <lineage>
        <taxon>Eukaryota</taxon>
        <taxon>Metazoa</taxon>
        <taxon>Chordata</taxon>
        <taxon>Craniata</taxon>
        <taxon>Vertebrata</taxon>
        <taxon>Euteleostomi</taxon>
        <taxon>Actinopterygii</taxon>
        <taxon>Neopterygii</taxon>
        <taxon>Teleostei</taxon>
        <taxon>Ostariophysi</taxon>
        <taxon>Cypriniformes</taxon>
        <taxon>Cyprinidae</taxon>
        <taxon>Labeoninae</taxon>
        <taxon>Labeonini</taxon>
        <taxon>Cirrhinus</taxon>
    </lineage>
</organism>
<dbReference type="GO" id="GO:0016787">
    <property type="term" value="F:hydrolase activity"/>
    <property type="evidence" value="ECO:0007669"/>
    <property type="project" value="UniProtKB-KW"/>
</dbReference>
<evidence type="ECO:0000256" key="1">
    <source>
        <dbReference type="ARBA" id="ARBA00004496"/>
    </source>
</evidence>
<evidence type="ECO:0000256" key="4">
    <source>
        <dbReference type="ARBA" id="ARBA00022741"/>
    </source>
</evidence>
<keyword evidence="6" id="KW-0342">GTP-binding</keyword>
<evidence type="ECO:0000256" key="2">
    <source>
        <dbReference type="ARBA" id="ARBA00011980"/>
    </source>
</evidence>
<keyword evidence="9" id="KW-1185">Reference proteome</keyword>
<evidence type="ECO:0000259" key="7">
    <source>
        <dbReference type="PROSITE" id="PS51718"/>
    </source>
</evidence>
<comment type="caution">
    <text evidence="8">The sequence shown here is derived from an EMBL/GenBank/DDBJ whole genome shotgun (WGS) entry which is preliminary data.</text>
</comment>
<keyword evidence="4" id="KW-0547">Nucleotide-binding</keyword>
<keyword evidence="5" id="KW-0378">Hydrolase</keyword>
<dbReference type="EC" id="3.6.5.5" evidence="2"/>
<dbReference type="Proteomes" id="UP001529510">
    <property type="component" value="Unassembled WGS sequence"/>
</dbReference>
<proteinExistence type="predicted"/>
<dbReference type="EMBL" id="JAMKFB020000025">
    <property type="protein sequence ID" value="KAL0155087.1"/>
    <property type="molecule type" value="Genomic_DNA"/>
</dbReference>
<dbReference type="InterPro" id="IPR022812">
    <property type="entry name" value="Dynamin"/>
</dbReference>
<sequence length="54" mass="5893">VPVGDQPKDIELQIRELILKYISNPNCIILAVTAANTDMATSEALKVAREVDPD</sequence>
<reference evidence="8 9" key="1">
    <citation type="submission" date="2024-05" db="EMBL/GenBank/DDBJ databases">
        <title>Genome sequencing and assembly of Indian major carp, Cirrhinus mrigala (Hamilton, 1822).</title>
        <authorList>
            <person name="Mohindra V."/>
            <person name="Chowdhury L.M."/>
            <person name="Lal K."/>
            <person name="Jena J.K."/>
        </authorList>
    </citation>
    <scope>NUCLEOTIDE SEQUENCE [LARGE SCALE GENOMIC DNA]</scope>
    <source>
        <strain evidence="8">CM1030</strain>
        <tissue evidence="8">Blood</tissue>
    </source>
</reference>
<evidence type="ECO:0000256" key="5">
    <source>
        <dbReference type="ARBA" id="ARBA00022801"/>
    </source>
</evidence>
<feature type="domain" description="Dynamin-type G" evidence="7">
    <location>
        <begin position="1"/>
        <end position="54"/>
    </location>
</feature>
<dbReference type="PROSITE" id="PS51718">
    <property type="entry name" value="G_DYNAMIN_2"/>
    <property type="match status" value="1"/>
</dbReference>
<dbReference type="InterPro" id="IPR027417">
    <property type="entry name" value="P-loop_NTPase"/>
</dbReference>
<dbReference type="GO" id="GO:0005737">
    <property type="term" value="C:cytoplasm"/>
    <property type="evidence" value="ECO:0007669"/>
    <property type="project" value="UniProtKB-SubCell"/>
</dbReference>
<protein>
    <recommendedName>
        <fullName evidence="2">dynamin GTPase</fullName>
        <ecNumber evidence="2">3.6.5.5</ecNumber>
    </recommendedName>
</protein>
<name>A0ABD0MYQ4_CIRMR</name>
<evidence type="ECO:0000256" key="3">
    <source>
        <dbReference type="ARBA" id="ARBA00022490"/>
    </source>
</evidence>
<dbReference type="InterPro" id="IPR045063">
    <property type="entry name" value="Dynamin_N"/>
</dbReference>
<dbReference type="InterPro" id="IPR030381">
    <property type="entry name" value="G_DYNAMIN_dom"/>
</dbReference>
<dbReference type="Pfam" id="PF00350">
    <property type="entry name" value="Dynamin_N"/>
    <property type="match status" value="1"/>
</dbReference>
<dbReference type="PANTHER" id="PTHR11566">
    <property type="entry name" value="DYNAMIN"/>
    <property type="match status" value="1"/>
</dbReference>
<accession>A0ABD0MYQ4</accession>
<feature type="non-terminal residue" evidence="8">
    <location>
        <position position="1"/>
    </location>
</feature>
<evidence type="ECO:0000256" key="6">
    <source>
        <dbReference type="ARBA" id="ARBA00023134"/>
    </source>
</evidence>
<gene>
    <name evidence="8" type="ORF">M9458_049350</name>
</gene>
<dbReference type="SUPFAM" id="SSF52540">
    <property type="entry name" value="P-loop containing nucleoside triphosphate hydrolases"/>
    <property type="match status" value="1"/>
</dbReference>
<evidence type="ECO:0000313" key="8">
    <source>
        <dbReference type="EMBL" id="KAL0155087.1"/>
    </source>
</evidence>
<comment type="subcellular location">
    <subcellularLocation>
        <location evidence="1">Cytoplasm</location>
    </subcellularLocation>
</comment>
<dbReference type="GO" id="GO:0005525">
    <property type="term" value="F:GTP binding"/>
    <property type="evidence" value="ECO:0007669"/>
    <property type="project" value="UniProtKB-KW"/>
</dbReference>
<dbReference type="AlphaFoldDB" id="A0ABD0MYQ4"/>
<feature type="non-terminal residue" evidence="8">
    <location>
        <position position="54"/>
    </location>
</feature>
<dbReference type="Gene3D" id="3.40.50.300">
    <property type="entry name" value="P-loop containing nucleotide triphosphate hydrolases"/>
    <property type="match status" value="1"/>
</dbReference>